<dbReference type="GO" id="GO:0046872">
    <property type="term" value="F:metal ion binding"/>
    <property type="evidence" value="ECO:0007669"/>
    <property type="project" value="UniProtKB-KW"/>
</dbReference>
<dbReference type="NCBIfam" id="TIGR00079">
    <property type="entry name" value="pept_deformyl"/>
    <property type="match status" value="1"/>
</dbReference>
<proteinExistence type="inferred from homology"/>
<evidence type="ECO:0000256" key="5">
    <source>
        <dbReference type="HAMAP-Rule" id="MF_00163"/>
    </source>
</evidence>
<evidence type="ECO:0000256" key="4">
    <source>
        <dbReference type="ARBA" id="ARBA00022917"/>
    </source>
</evidence>
<reference evidence="6 7" key="1">
    <citation type="submission" date="2019-03" db="EMBL/GenBank/DDBJ databases">
        <title>Lake Tanganyika Metagenome-Assembled Genomes (MAGs).</title>
        <authorList>
            <person name="Tran P."/>
        </authorList>
    </citation>
    <scope>NUCLEOTIDE SEQUENCE [LARGE SCALE GENOMIC DNA]</scope>
    <source>
        <strain evidence="6">K_DeepCast_65m_m2_236</strain>
    </source>
</reference>
<keyword evidence="4 5" id="KW-0648">Protein biosynthesis</keyword>
<keyword evidence="2 5" id="KW-0479">Metal-binding</keyword>
<feature type="binding site" evidence="5">
    <location>
        <position position="121"/>
    </location>
    <ligand>
        <name>Fe cation</name>
        <dbReference type="ChEBI" id="CHEBI:24875"/>
    </ligand>
</feature>
<dbReference type="EC" id="3.5.1.88" evidence="5"/>
<dbReference type="Proteomes" id="UP000703893">
    <property type="component" value="Unassembled WGS sequence"/>
</dbReference>
<evidence type="ECO:0000313" key="7">
    <source>
        <dbReference type="Proteomes" id="UP000703893"/>
    </source>
</evidence>
<comment type="caution">
    <text evidence="6">The sequence shown here is derived from an EMBL/GenBank/DDBJ whole genome shotgun (WGS) entry which is preliminary data.</text>
</comment>
<organism evidence="6 7">
    <name type="scientific">Candidatus Tanganyikabacteria bacterium</name>
    <dbReference type="NCBI Taxonomy" id="2961651"/>
    <lineage>
        <taxon>Bacteria</taxon>
        <taxon>Bacillati</taxon>
        <taxon>Candidatus Sericytochromatia</taxon>
        <taxon>Candidatus Tanganyikabacteria</taxon>
    </lineage>
</organism>
<feature type="binding site" evidence="5">
    <location>
        <position position="167"/>
    </location>
    <ligand>
        <name>Fe cation</name>
        <dbReference type="ChEBI" id="CHEBI:24875"/>
    </ligand>
</feature>
<dbReference type="PRINTS" id="PR01576">
    <property type="entry name" value="PDEFORMYLASE"/>
</dbReference>
<comment type="similarity">
    <text evidence="1 5">Belongs to the polypeptide deformylase family.</text>
</comment>
<comment type="function">
    <text evidence="5">Removes the formyl group from the N-terminal Met of newly synthesized proteins. Requires at least a dipeptide for an efficient rate of reaction. N-terminal L-methionine is a prerequisite for activity but the enzyme has broad specificity at other positions.</text>
</comment>
<evidence type="ECO:0000256" key="1">
    <source>
        <dbReference type="ARBA" id="ARBA00010759"/>
    </source>
</evidence>
<dbReference type="EMBL" id="VGJX01000424">
    <property type="protein sequence ID" value="MBM3275051.1"/>
    <property type="molecule type" value="Genomic_DNA"/>
</dbReference>
<dbReference type="Pfam" id="PF01327">
    <property type="entry name" value="Pep_deformylase"/>
    <property type="match status" value="1"/>
</dbReference>
<dbReference type="PIRSF" id="PIRSF004749">
    <property type="entry name" value="Pep_def"/>
    <property type="match status" value="1"/>
</dbReference>
<dbReference type="FunFam" id="3.90.45.10:FF:000003">
    <property type="entry name" value="Peptide deformylase"/>
    <property type="match status" value="1"/>
</dbReference>
<feature type="binding site" evidence="5">
    <location>
        <position position="163"/>
    </location>
    <ligand>
        <name>Fe cation</name>
        <dbReference type="ChEBI" id="CHEBI:24875"/>
    </ligand>
</feature>
<gene>
    <name evidence="5 6" type="primary">def</name>
    <name evidence="6" type="ORF">FJZ00_07850</name>
</gene>
<keyword evidence="5" id="KW-0408">Iron</keyword>
<sequence length="203" mass="22804">MRTARPPGRTTIAEPRKVSVVLLQIAKLGNPVLRKVAAPVTPEELALPASQQLIDDMIETMRDSDGIGLAAPQVFVSRQIQVMEIRANSRYPSAPSFPLMVLVNPVVTPLTSDLIEAWEGCLSVDNLRGKVRRPSAVNVQYLDRHGVFKEFDFEGFASVVVQHETDHLFGKLFLDRMTDMSTLTQFREWERYWLAEPIMVAAD</sequence>
<dbReference type="InterPro" id="IPR036821">
    <property type="entry name" value="Peptide_deformylase_sf"/>
</dbReference>
<dbReference type="InterPro" id="IPR023635">
    <property type="entry name" value="Peptide_deformylase"/>
</dbReference>
<dbReference type="AlphaFoldDB" id="A0A937X2X2"/>
<accession>A0A937X2X2</accession>
<dbReference type="HAMAP" id="MF_00163">
    <property type="entry name" value="Pep_deformylase"/>
    <property type="match status" value="1"/>
</dbReference>
<dbReference type="CDD" id="cd00487">
    <property type="entry name" value="Pep_deformylase"/>
    <property type="match status" value="1"/>
</dbReference>
<dbReference type="Gene3D" id="3.90.45.10">
    <property type="entry name" value="Peptide deformylase"/>
    <property type="match status" value="1"/>
</dbReference>
<dbReference type="GO" id="GO:0006412">
    <property type="term" value="P:translation"/>
    <property type="evidence" value="ECO:0007669"/>
    <property type="project" value="UniProtKB-UniRule"/>
</dbReference>
<evidence type="ECO:0000256" key="2">
    <source>
        <dbReference type="ARBA" id="ARBA00022723"/>
    </source>
</evidence>
<dbReference type="PANTHER" id="PTHR10458:SF22">
    <property type="entry name" value="PEPTIDE DEFORMYLASE"/>
    <property type="match status" value="1"/>
</dbReference>
<protein>
    <recommendedName>
        <fullName evidence="5">Peptide deformylase</fullName>
        <shortName evidence="5">PDF</shortName>
        <ecNumber evidence="5">3.5.1.88</ecNumber>
    </recommendedName>
    <alternativeName>
        <fullName evidence="5">Polypeptide deformylase</fullName>
    </alternativeName>
</protein>
<comment type="cofactor">
    <cofactor evidence="5">
        <name>Fe(2+)</name>
        <dbReference type="ChEBI" id="CHEBI:29033"/>
    </cofactor>
    <text evidence="5">Binds 1 Fe(2+) ion.</text>
</comment>
<feature type="active site" evidence="5">
    <location>
        <position position="164"/>
    </location>
</feature>
<dbReference type="NCBIfam" id="NF001159">
    <property type="entry name" value="PRK00150.1-3"/>
    <property type="match status" value="1"/>
</dbReference>
<dbReference type="PANTHER" id="PTHR10458">
    <property type="entry name" value="PEPTIDE DEFORMYLASE"/>
    <property type="match status" value="1"/>
</dbReference>
<evidence type="ECO:0000313" key="6">
    <source>
        <dbReference type="EMBL" id="MBM3275051.1"/>
    </source>
</evidence>
<comment type="catalytic activity">
    <reaction evidence="5">
        <text>N-terminal N-formyl-L-methionyl-[peptide] + H2O = N-terminal L-methionyl-[peptide] + formate</text>
        <dbReference type="Rhea" id="RHEA:24420"/>
        <dbReference type="Rhea" id="RHEA-COMP:10639"/>
        <dbReference type="Rhea" id="RHEA-COMP:10640"/>
        <dbReference type="ChEBI" id="CHEBI:15377"/>
        <dbReference type="ChEBI" id="CHEBI:15740"/>
        <dbReference type="ChEBI" id="CHEBI:49298"/>
        <dbReference type="ChEBI" id="CHEBI:64731"/>
        <dbReference type="EC" id="3.5.1.88"/>
    </reaction>
</comment>
<keyword evidence="3 5" id="KW-0378">Hydrolase</keyword>
<evidence type="ECO:0000256" key="3">
    <source>
        <dbReference type="ARBA" id="ARBA00022801"/>
    </source>
</evidence>
<dbReference type="GO" id="GO:0042586">
    <property type="term" value="F:peptide deformylase activity"/>
    <property type="evidence" value="ECO:0007669"/>
    <property type="project" value="UniProtKB-UniRule"/>
</dbReference>
<name>A0A937X2X2_9BACT</name>
<dbReference type="SUPFAM" id="SSF56420">
    <property type="entry name" value="Peptide deformylase"/>
    <property type="match status" value="1"/>
</dbReference>